<dbReference type="InterPro" id="IPR003593">
    <property type="entry name" value="AAA+_ATPase"/>
</dbReference>
<evidence type="ECO:0000256" key="6">
    <source>
        <dbReference type="ARBA" id="ARBA00022741"/>
    </source>
</evidence>
<dbReference type="SUPFAM" id="SSF52540">
    <property type="entry name" value="P-loop containing nucleoside triphosphate hydrolases"/>
    <property type="match status" value="6"/>
</dbReference>
<feature type="compositionally biased region" description="Polar residues" evidence="11">
    <location>
        <begin position="4513"/>
        <end position="4527"/>
    </location>
</feature>
<keyword evidence="8 10" id="KW-0143">Chaperone</keyword>
<feature type="compositionally biased region" description="Basic and acidic residues" evidence="11">
    <location>
        <begin position="4498"/>
        <end position="4512"/>
    </location>
</feature>
<dbReference type="InterPro" id="IPR036465">
    <property type="entry name" value="vWFA_dom_sf"/>
</dbReference>
<dbReference type="Proteomes" id="UP001212997">
    <property type="component" value="Unassembled WGS sequence"/>
</dbReference>
<gene>
    <name evidence="13" type="ORF">NLI96_g1446</name>
</gene>
<dbReference type="PIRSF" id="PIRSF010340">
    <property type="entry name" value="Midasin"/>
    <property type="match status" value="1"/>
</dbReference>
<evidence type="ECO:0000256" key="1">
    <source>
        <dbReference type="ARBA" id="ARBA00004604"/>
    </source>
</evidence>
<dbReference type="Pfam" id="PF21108">
    <property type="entry name" value="MDN1_4th"/>
    <property type="match status" value="1"/>
</dbReference>
<dbReference type="GO" id="GO:0005730">
    <property type="term" value="C:nucleolus"/>
    <property type="evidence" value="ECO:0007669"/>
    <property type="project" value="UniProtKB-SubCell"/>
</dbReference>
<dbReference type="FunFam" id="3.40.50.300:FF:000142">
    <property type="entry name" value="Midasin"/>
    <property type="match status" value="1"/>
</dbReference>
<feature type="compositionally biased region" description="Basic and acidic residues" evidence="11">
    <location>
        <begin position="4645"/>
        <end position="4658"/>
    </location>
</feature>
<evidence type="ECO:0000256" key="10">
    <source>
        <dbReference type="PIRNR" id="PIRNR010340"/>
    </source>
</evidence>
<evidence type="ECO:0000256" key="11">
    <source>
        <dbReference type="SAM" id="MobiDB-lite"/>
    </source>
</evidence>
<feature type="compositionally biased region" description="Basic and acidic residues" evidence="11">
    <location>
        <begin position="4263"/>
        <end position="4322"/>
    </location>
</feature>
<keyword evidence="7 10" id="KW-0067">ATP-binding</keyword>
<dbReference type="InterPro" id="IPR041190">
    <property type="entry name" value="Midasin_AAA_lid_5"/>
</dbReference>
<feature type="compositionally biased region" description="Acidic residues" evidence="11">
    <location>
        <begin position="4407"/>
        <end position="4421"/>
    </location>
</feature>
<dbReference type="Pfam" id="PF07728">
    <property type="entry name" value="AAA_5"/>
    <property type="match status" value="8"/>
</dbReference>
<dbReference type="InterPro" id="IPR048617">
    <property type="entry name" value="MDN1_AAA_lid_4"/>
</dbReference>
<dbReference type="Gene3D" id="3.40.50.300">
    <property type="entry name" value="P-loop containing nucleotide triphosphate hydrolases"/>
    <property type="match status" value="6"/>
</dbReference>
<feature type="compositionally biased region" description="Acidic residues" evidence="11">
    <location>
        <begin position="4362"/>
        <end position="4372"/>
    </location>
</feature>
<dbReference type="InterPro" id="IPR025662">
    <property type="entry name" value="Sigma_54_int_dom_ATP-bd_1"/>
</dbReference>
<keyword evidence="9 10" id="KW-0539">Nucleus</keyword>
<dbReference type="PANTHER" id="PTHR48103:SF2">
    <property type="entry name" value="MIDASIN"/>
    <property type="match status" value="1"/>
</dbReference>
<dbReference type="GO" id="GO:0000055">
    <property type="term" value="P:ribosomal large subunit export from nucleus"/>
    <property type="evidence" value="ECO:0007669"/>
    <property type="project" value="TreeGrafter"/>
</dbReference>
<dbReference type="FunFam" id="3.40.50.300:FF:001368">
    <property type="entry name" value="Midasin"/>
    <property type="match status" value="1"/>
</dbReference>
<comment type="similarity">
    <text evidence="3 10">Belongs to the midasin family.</text>
</comment>
<dbReference type="GO" id="GO:0005524">
    <property type="term" value="F:ATP binding"/>
    <property type="evidence" value="ECO:0007669"/>
    <property type="project" value="UniProtKB-KW"/>
</dbReference>
<comment type="subcellular location">
    <subcellularLocation>
        <location evidence="1">Nucleus</location>
        <location evidence="1">Nucleolus</location>
    </subcellularLocation>
    <subcellularLocation>
        <location evidence="2">Nucleus</location>
        <location evidence="2">Nucleoplasm</location>
    </subcellularLocation>
</comment>
<evidence type="ECO:0000256" key="2">
    <source>
        <dbReference type="ARBA" id="ARBA00004642"/>
    </source>
</evidence>
<dbReference type="GO" id="GO:0030687">
    <property type="term" value="C:preribosome, large subunit precursor"/>
    <property type="evidence" value="ECO:0007669"/>
    <property type="project" value="TreeGrafter"/>
</dbReference>
<dbReference type="SMART" id="SM00382">
    <property type="entry name" value="AAA"/>
    <property type="match status" value="6"/>
</dbReference>
<keyword evidence="6 10" id="KW-0547">Nucleotide-binding</keyword>
<evidence type="ECO:0000256" key="5">
    <source>
        <dbReference type="ARBA" id="ARBA00022553"/>
    </source>
</evidence>
<reference evidence="13" key="1">
    <citation type="submission" date="2022-07" db="EMBL/GenBank/DDBJ databases">
        <title>Genome Sequence of Physisporinus lineatus.</title>
        <authorList>
            <person name="Buettner E."/>
        </authorList>
    </citation>
    <scope>NUCLEOTIDE SEQUENCE</scope>
    <source>
        <strain evidence="13">VT162</strain>
    </source>
</reference>
<feature type="compositionally biased region" description="Acidic residues" evidence="11">
    <location>
        <begin position="4387"/>
        <end position="4399"/>
    </location>
</feature>
<dbReference type="InterPro" id="IPR012099">
    <property type="entry name" value="Midasin"/>
</dbReference>
<feature type="compositionally biased region" description="Acidic residues" evidence="11">
    <location>
        <begin position="4233"/>
        <end position="4250"/>
    </location>
</feature>
<feature type="compositionally biased region" description="Basic and acidic residues" evidence="11">
    <location>
        <begin position="787"/>
        <end position="800"/>
    </location>
</feature>
<feature type="compositionally biased region" description="Basic and acidic residues" evidence="11">
    <location>
        <begin position="4546"/>
        <end position="4570"/>
    </location>
</feature>
<evidence type="ECO:0000313" key="13">
    <source>
        <dbReference type="EMBL" id="KAJ3490439.1"/>
    </source>
</evidence>
<comment type="caution">
    <text evidence="13">The sequence shown here is derived from an EMBL/GenBank/DDBJ whole genome shotgun (WGS) entry which is preliminary data.</text>
</comment>
<evidence type="ECO:0000259" key="12">
    <source>
        <dbReference type="PROSITE" id="PS50234"/>
    </source>
</evidence>
<dbReference type="InterPro" id="IPR040848">
    <property type="entry name" value="AAA_lid_7"/>
</dbReference>
<feature type="domain" description="VWFA" evidence="12">
    <location>
        <begin position="4804"/>
        <end position="5026"/>
    </location>
</feature>
<sequence length="5029" mass="559888">MGYVDPLTINLRRQTQKLLEQLPATSSARITLANVNTRADLLVTLSSLLASPSLTLPVAIAFRPLLLDLCSRWLLDAERLDDKLEAFGLLIEIHPEIFPVLSVFLRQPEYHNGLLSFVSDTEDLSSLDTHRLHRILLAYYRILQANRDIPRDLCWPTHPLSRLIWAPHPDCGVRFLASRCYALQAGLIEGERVKIEKEAIGEVSSVDFDVYCGENVDGTRIVVDGWILPTVEVTRIYDTRSTLLDFQDYYSLEDSIEPIHHAELSPYITNIYGVLMFRRSTNSNAHPANLIATPTAIDSLRNLAIHLSLNVPILITSSPSAGKSTLLSHLASHLYPGTESKIITIYLADTSLDARSLLGSYVTSTTRPGTFEWKEGALVRAMREGKWVVFKDIDRASNEVLGLIKPLVESLGHDKWIGGRASLDISNRGSVKAHEDFMVFATRSASPSRGGGFPSPTFYGSHKFNEVVIASPTLEDLRMIVNERYSKLAGNVSEGLIRIWDAVRSLGTVSSTRDVGLLELDKLCSRVNNLLPATYQAMDMDIDTVSCHNALIPSVLPNTSLREDIFFETRDVFFGSGGTTSSAKAHLDSIAAVIAEHLGLTPERRDWVLRSKIPEYQIEKDVNGVVTSVRLGRTRLHANNSQVNVGPPVSRPFAMHKPAVLLMSRIATAVSLGEPILLTGETGTGKTSVVSHLASLLRKPLISLNLSNQTESSDIIGGFKPVDTRVPAAELQGRFLELFGGTFSRKRNATFEEGVRKAVQEGKWKRAVALWLESARLAKERIKAKMAEDQSQIEREGEAPRKRRKTGNEGLNVSQATWEEFEEDVRIFEIQHIQGNGKFAFGFVEGPLVKALRSGHWILFDEVNLASAETLECISGLLQGPTASITLTEQGSLEPVPRHPDFRLFACMNPATDVGKKDLPPNIRSRFSEIDVPPPDADMETLLSIVEQYIGPYTVGDRGAVMDVAEFYTAVRKLVEERKIADGSNHRPHFSMRTLARALTFVADVAGSYPLRRALWEGCLMAFTMILDKPSSAVVTGLAQKHILAGVRNPRSLLTKDPVPPREPGRFVKFGPFYLERGPLPEDLAEDYIMTPSVENKLIDLARIIVTRRFPVLIEGPTSSGKTSSIEHLARRTGHRFVRINNHEHTDIQEYLGTYVSDPSTGKLVFKDGLLVRALRNGDWIVLDELNLAPTDVLEALNRLLDDNRELVIPETQEVVRPHPHFLLFATQNPPGLYAGRKVLSRAFRNRFLEVHFEDVPQDELETILCQRCRIAPSYGKRIVAVFEELQRRRQSGRIFESKQGFATLRDVFRWAGRDAISYQELAENGYMLLAERTRRSEDKAVVKEVLESIMKVRIDEARLYNLFDPERHLTSYLGCPLPTSSDLVWTTAMQRLFVLLSRALRSNEPVLLVGETGCGKTSVCQVFAEALSRELHTVSCHQNTETADLIGGLRPVRNRAANEEVVIQEATSILRTLGVSDVGRDIAALTSSTGTLLKTATLEDQARDQLRQVHHKLQRLSTLFEWHDGPLIHSMRRGDVFLLDEISLADDSVLERLNSVLEPGRTLVLAERGGDELDLPCITASEAFKLVATMNPGGDYGKKELSPALRNRFTEIWVPSVDNQQDLRQIVENLWKHDDLLSYTDKLLGFTQWLGERAADPSIISLRDILAWVEFSNVVYSPRSHASLSTNQVFHHAAQLTFLDGLGSLPQLSSYSHVAIEKLRTEAQSKLQEIAPIDVETVPHFDHNVFYQLGSFAIPRGPKPSSRDLFSFQAPTTQNNVSRVVRGCQLPKPILLEGSPGVGKTSLVSALANACGFELCRINLSDQTDLVDLFGSDLPVEGGGPGQFAWRDAEFLRAMREGHWVLLDEMNLAPQAILEGLNAVLDHRGSVFIPELGRTFERHPSFRIFAAQNPIHQGGGRKGLPKSFMNRFTKVYVQELSTKDVFIICCNLFPEIGQDTWERMIEYTTRLHEEVMVRRSFGRLGTPWEFNLRDLIRWGTLIKKAGTSVHPSQFLNAVFLQRFRTPTDRNEARRLFNTIFTDSQHDEILRSTITPNYIQFGCFLAARDGFSLGKRPGRLLRGMISSLEAVGLCTTNGWLTVLTGPHNVGKSILVRTLAHLQGRVLREVAVSSATDASDILGSFEEVDTNSRASDLLAKARNILNQAAASLQGSKSYGLLREMDAHKPNIPISARLTSMRKALIELGKVAPLDTTQQEMLTNISSLVEHSNNARFEWVDGPLVTALNQGHWVLLDGANLCNPSVLDRLNSLCETDGVLTLNERGPVDGSIQVLKPHPDFRLFMSVDTQYGELSRAMRNRGLEVALLPPTFDGDRDMLRDFVRLPYRDIQFQDGAEEVSVPVRYELIRRGCSVLELLAATNESVVEIPPSQLIDDSGSDSLITLLPILRTGGPKAHLSLLHFIAHSAPLGYVTLLQRYLSSLVNSEPSLCSLLRAISGSRVITLSTQQRNVKAMTWGVPLELLFAQPLDLDLSHLPPTRDVETTTLATLLRLFVMLQAVERDHRLTHVPERAYGTNQAGSKLQDRIINAASRVVTSILDVGCALRDSIDMNELNAEVRHSNLKVRSTDAITGNVKITLGSSILLVSYALHLEKLSTQSLIDHTSIFAVSSWLSEALPTIHSTVFDQVRDHIDSFAVIMALTSGRGITELWKGFSHGVKGAIDSGMMSRFEGMALGAEVSVRKSLLEKMALNTLPFETDAIKELPREKDMDTDDQSCQREDPFLVIAESRLLGSIDALRPGLIHDTLPLIQERIQIATEDPNSPLSRLVSYNHLVWAEETRQESVPVTTTLYLEWLRALWVLPLVAGARGPSLLFMPTQLRGVLQLCRREEQTLASLDAYSGALVRGMRTLGIALGKESRMACIQEMLSQATLMISSPFLSPQQEGAGLRSTTISGLIEVIDGAANSPLIHAFRDNLLSPLQSFTVALSTGDDALLELGYCWIGLSRMLLDLFVPNIPIDPAALQIASSEFWSREQDTLITHLGLQKDLEVRISGTADNKLIRRLEGMVEGIRSRIPITSGTPATHMRSTAQVQTYWSEVNQFLQQVLPAHRISSLLSSAGSDNHGDGSREEVIQESVAAFCQRLRTAYPEFNDITKPLELALQFFRFGLRLVMHAIITHRNGAPSTDSALALSLSTFPLVKSAELLGSENEVSATLATSDIILVKLSAIALQTLRGGDISDYVHEIDRLYEQALGLWLIDQARREKSQLEANSLYRGSTAQQDETEEEKEFLEVFPEFEDLLAESEEKQRSSALLTDTLSSKMAEVHKVLFAKKGERSAIVLFSTTRHELLRTLVEARFSDLGEKLDEHGIPIQVEMLTQQIASLGDVHSTSGTTYDFYHDANIPEIRKALTVVSQLCSRLKVLTEEWPDQMVLHHLITRCETVLGLRITTPIAMVLAALEHLLLQSEDWEAFSNRENSIKSIQQSFVALIVEWRRLELASWQGLLAREAMSFSSGVAHWWFRLYEVTVRGVVNAADGSEEEGDALSRFLEDLVPLVDEYLNNSPLGQYQSRLHLLYCFETYVETLALHRTGGAVAALKRTHHVLHSSRVFFSQFESRVASSLSEQRSAIEKDIKAVIKLASWRDINVHALKQSAQRSHKQLYKCIRKFRDVLRQPVSALLQFDPRQEEKEDTSNGFSHTDIQLVSVTKLPSPAPRGSLPRHLVNLDSTYRNFGEIVKEQLLPSIALSSPADVESFSAEIITTVQHLSKVQIPSSGDSDQRKKLLKNVLTRKRKAWSDLLKELKRSGLRANVRPDVLQQQQNIRWLREQPILLGNGEHGDVDLEKAENYLARLLRGLPALREALPTHHSDLPTRDIQRGTMFLESALSVTLHCRSSLSKALFQFEEIRRMTNRFEELSTCPTIESSGDEVIPYVSNVRYTVCGLTGSLREVLGHLDKLGSVLPESLVAKQQDEINGRVRQLDPIALEVSAIVEKVKSTPYPILTHSEFSIISFALQETRAVASDLGRWSDECPRLYQFYNPVRLWITERQDRHPLQRIRRDFPERDDSVIESLLRVLQTLLERRSDGGQGPDIVDPPDNYLSDGCTSVSSTTLGLNLEVISSVLTETFQFASTLPSERVEKLVGRLLPFLQTFSLLASAQLSIHAKWLKSLFKLDFVLCSLLSTLTREGFCQPKDAEEEGGGDGEGEAVEGSGLGEGSGNENVSKEIQEESQVEGLQGDSMDQDQDGDVERAEEGNAIEMSEDFGGKMQDVPDTQSADGEDNEDEDDESALDPEEQLGKLDDLDETAIDEKLWGDESGKQEEEDSKKKSNQDQSKQEGGESDIVAKEQPGEEGRSKEESKNKDKEQASVENAEAEPEIDEPQGDDEMPTEDVGTNGLPMDEHIPEADTLDLPDDLDMDTTKDQDLQNQESDHEFEDDANMDEDIDHPGTQDELVDEDHEMDDDQGADTENNMATDVNPEVSQDDAEQAVAQADVHRGGGTGGGNSGSEPEPSTESMEAQAEENGQQLDGHDSSSKQNNSDDQNGDKPGEDQEPRASESEPTQIDQGDSSTGSGAAGMKRSANQPASSKPQPDAHREPIRKLGDILREVMQNHEEITDGDPELSQGPVDPTAPPSQLEYLQQDDSVEEMQALGPAGQEEVAKLRELKLSEKDGDDPSRVPPMDIDGPNEAEPQRSERPSDHNQKSMESTSQVPEGVEGALNPTEIKGKNPSPSNDSDIPTLPSEIPSPDDHSHQLEITESALKTWQSQGHPSSSAENIWRLYESLTHDLSYTLCEQLRLILEPTQATRLKGDYRTGKRLNMKKIIPYIASEYTKDKIWLRRTRPSQREYQVLLALDDSRSMAESHSIHLAYQTLALVSKALSRLEVGDVSIAKFGEGVEVLHGFESGPFTDQAGRTIIEAFRFDQKATQVLSLLETSLTILERAREQKSSSSSSAADLWQLEIIISDGICQDHERLRTVLRKAEEQRVMVVFIVLDSLHAVHDGLNTTGHAKDQNSILSMNQVSYKEVDGRMDLVVNRYLDTFPFEYYVVVRDVESLPEILSSTLKQFFERISEE</sequence>
<keyword evidence="14" id="KW-1185">Reference proteome</keyword>
<dbReference type="InterPro" id="IPR011704">
    <property type="entry name" value="ATPase_dyneun-rel_AAA"/>
</dbReference>
<comment type="function">
    <text evidence="10">Nuclear chaperone required for maturation and nuclear export of pre-60S ribosome subunits.</text>
</comment>
<organism evidence="13 14">
    <name type="scientific">Meripilus lineatus</name>
    <dbReference type="NCBI Taxonomy" id="2056292"/>
    <lineage>
        <taxon>Eukaryota</taxon>
        <taxon>Fungi</taxon>
        <taxon>Dikarya</taxon>
        <taxon>Basidiomycota</taxon>
        <taxon>Agaricomycotina</taxon>
        <taxon>Agaricomycetes</taxon>
        <taxon>Polyporales</taxon>
        <taxon>Meripilaceae</taxon>
        <taxon>Meripilus</taxon>
    </lineage>
</organism>
<dbReference type="Pfam" id="PF17867">
    <property type="entry name" value="AAA_lid_7"/>
    <property type="match status" value="3"/>
</dbReference>
<dbReference type="Pfam" id="PF17865">
    <property type="entry name" value="AAA_lid_5"/>
    <property type="match status" value="1"/>
</dbReference>
<feature type="region of interest" description="Disordered" evidence="11">
    <location>
        <begin position="4148"/>
        <end position="4707"/>
    </location>
</feature>
<evidence type="ECO:0000256" key="4">
    <source>
        <dbReference type="ARBA" id="ARBA00017143"/>
    </source>
</evidence>
<dbReference type="PROSITE" id="PS50234">
    <property type="entry name" value="VWFA"/>
    <property type="match status" value="1"/>
</dbReference>
<feature type="compositionally biased region" description="Polar residues" evidence="11">
    <location>
        <begin position="4535"/>
        <end position="4544"/>
    </location>
</feature>
<evidence type="ECO:0000256" key="9">
    <source>
        <dbReference type="ARBA" id="ARBA00023242"/>
    </source>
</evidence>
<evidence type="ECO:0000256" key="7">
    <source>
        <dbReference type="ARBA" id="ARBA00022840"/>
    </source>
</evidence>
<dbReference type="GO" id="GO:0000027">
    <property type="term" value="P:ribosomal large subunit assembly"/>
    <property type="evidence" value="ECO:0007669"/>
    <property type="project" value="InterPro"/>
</dbReference>
<keyword evidence="5" id="KW-0597">Phosphoprotein</keyword>
<feature type="region of interest" description="Disordered" evidence="11">
    <location>
        <begin position="787"/>
        <end position="810"/>
    </location>
</feature>
<dbReference type="SUPFAM" id="SSF53300">
    <property type="entry name" value="vWA-like"/>
    <property type="match status" value="1"/>
</dbReference>
<evidence type="ECO:0000256" key="8">
    <source>
        <dbReference type="ARBA" id="ARBA00023186"/>
    </source>
</evidence>
<dbReference type="PROSITE" id="PS00675">
    <property type="entry name" value="SIGMA54_INTERACT_1"/>
    <property type="match status" value="1"/>
</dbReference>
<dbReference type="InterPro" id="IPR027417">
    <property type="entry name" value="P-loop_NTPase"/>
</dbReference>
<dbReference type="GO" id="GO:0016887">
    <property type="term" value="F:ATP hydrolysis activity"/>
    <property type="evidence" value="ECO:0007669"/>
    <property type="project" value="InterPro"/>
</dbReference>
<feature type="compositionally biased region" description="Acidic residues" evidence="11">
    <location>
        <begin position="4151"/>
        <end position="4163"/>
    </location>
</feature>
<evidence type="ECO:0000256" key="3">
    <source>
        <dbReference type="ARBA" id="ARBA00007188"/>
    </source>
</evidence>
<evidence type="ECO:0000313" key="14">
    <source>
        <dbReference type="Proteomes" id="UP001212997"/>
    </source>
</evidence>
<name>A0AAD5VC07_9APHY</name>
<proteinExistence type="inferred from homology"/>
<feature type="compositionally biased region" description="Low complexity" evidence="11">
    <location>
        <begin position="4461"/>
        <end position="4472"/>
    </location>
</feature>
<dbReference type="GO" id="GO:0005654">
    <property type="term" value="C:nucleoplasm"/>
    <property type="evidence" value="ECO:0007669"/>
    <property type="project" value="UniProtKB-SubCell"/>
</dbReference>
<protein>
    <recommendedName>
        <fullName evidence="4 10">Midasin</fullName>
    </recommendedName>
</protein>
<dbReference type="FunFam" id="3.40.50.300:FF:000712">
    <property type="entry name" value="Midasin"/>
    <property type="match status" value="1"/>
</dbReference>
<dbReference type="PANTHER" id="PTHR48103">
    <property type="entry name" value="MIDASIN-RELATED"/>
    <property type="match status" value="1"/>
</dbReference>
<dbReference type="InterPro" id="IPR002035">
    <property type="entry name" value="VWF_A"/>
</dbReference>
<feature type="compositionally biased region" description="Acidic residues" evidence="11">
    <location>
        <begin position="4327"/>
        <end position="4344"/>
    </location>
</feature>
<dbReference type="CDD" id="cd00009">
    <property type="entry name" value="AAA"/>
    <property type="match status" value="2"/>
</dbReference>
<accession>A0AAD5VC07</accession>
<dbReference type="EMBL" id="JANAWD010000028">
    <property type="protein sequence ID" value="KAJ3490439.1"/>
    <property type="molecule type" value="Genomic_DNA"/>
</dbReference>
<feature type="compositionally biased region" description="Basic and acidic residues" evidence="11">
    <location>
        <begin position="4613"/>
        <end position="4631"/>
    </location>
</feature>